<dbReference type="Proteomes" id="UP000238479">
    <property type="component" value="Chromosome 5"/>
</dbReference>
<comment type="caution">
    <text evidence="2">The sequence shown here is derived from an EMBL/GenBank/DDBJ whole genome shotgun (WGS) entry which is preliminary data.</text>
</comment>
<reference evidence="2 3" key="1">
    <citation type="journal article" date="2018" name="Nat. Genet.">
        <title>The Rosa genome provides new insights in the design of modern roses.</title>
        <authorList>
            <person name="Bendahmane M."/>
        </authorList>
    </citation>
    <scope>NUCLEOTIDE SEQUENCE [LARGE SCALE GENOMIC DNA]</scope>
    <source>
        <strain evidence="3">cv. Old Blush</strain>
    </source>
</reference>
<dbReference type="Gramene" id="PRQ35316">
    <property type="protein sequence ID" value="PRQ35316"/>
    <property type="gene ID" value="RchiOBHm_Chr5g0078651"/>
</dbReference>
<protein>
    <submittedName>
        <fullName evidence="2">Uncharacterized protein</fullName>
    </submittedName>
</protein>
<evidence type="ECO:0000313" key="3">
    <source>
        <dbReference type="Proteomes" id="UP000238479"/>
    </source>
</evidence>
<accession>A0A2P6QMC5</accession>
<keyword evidence="1" id="KW-0472">Membrane</keyword>
<keyword evidence="1" id="KW-1133">Transmembrane helix</keyword>
<feature type="transmembrane region" description="Helical" evidence="1">
    <location>
        <begin position="31"/>
        <end position="49"/>
    </location>
</feature>
<keyword evidence="1" id="KW-0812">Transmembrane</keyword>
<dbReference type="EMBL" id="PDCK01000043">
    <property type="protein sequence ID" value="PRQ35316.1"/>
    <property type="molecule type" value="Genomic_DNA"/>
</dbReference>
<dbReference type="STRING" id="74649.A0A2P6QMC5"/>
<dbReference type="AlphaFoldDB" id="A0A2P6QMC5"/>
<proteinExistence type="predicted"/>
<organism evidence="2 3">
    <name type="scientific">Rosa chinensis</name>
    <name type="common">China rose</name>
    <dbReference type="NCBI Taxonomy" id="74649"/>
    <lineage>
        <taxon>Eukaryota</taxon>
        <taxon>Viridiplantae</taxon>
        <taxon>Streptophyta</taxon>
        <taxon>Embryophyta</taxon>
        <taxon>Tracheophyta</taxon>
        <taxon>Spermatophyta</taxon>
        <taxon>Magnoliopsida</taxon>
        <taxon>eudicotyledons</taxon>
        <taxon>Gunneridae</taxon>
        <taxon>Pentapetalae</taxon>
        <taxon>rosids</taxon>
        <taxon>fabids</taxon>
        <taxon>Rosales</taxon>
        <taxon>Rosaceae</taxon>
        <taxon>Rosoideae</taxon>
        <taxon>Rosoideae incertae sedis</taxon>
        <taxon>Rosa</taxon>
    </lineage>
</organism>
<sequence>MVLLKYIQCHSSDFFFFFLICYRKSCYNTRFAVFIIYYIVSYAVEVIMFECNIIYKFVQELHFFVARGDDENELILATLLQGFFDKKC</sequence>
<name>A0A2P6QMC5_ROSCH</name>
<evidence type="ECO:0000256" key="1">
    <source>
        <dbReference type="SAM" id="Phobius"/>
    </source>
</evidence>
<gene>
    <name evidence="2" type="ORF">RchiOBHm_Chr5g0078651</name>
</gene>
<evidence type="ECO:0000313" key="2">
    <source>
        <dbReference type="EMBL" id="PRQ35316.1"/>
    </source>
</evidence>
<keyword evidence="3" id="KW-1185">Reference proteome</keyword>